<feature type="compositionally biased region" description="Low complexity" evidence="1">
    <location>
        <begin position="21"/>
        <end position="39"/>
    </location>
</feature>
<feature type="region of interest" description="Disordered" evidence="1">
    <location>
        <begin position="99"/>
        <end position="172"/>
    </location>
</feature>
<feature type="compositionally biased region" description="Low complexity" evidence="1">
    <location>
        <begin position="99"/>
        <end position="146"/>
    </location>
</feature>
<evidence type="ECO:0000313" key="3">
    <source>
        <dbReference type="EMBL" id="TXK05477.1"/>
    </source>
</evidence>
<dbReference type="Proteomes" id="UP000321196">
    <property type="component" value="Unassembled WGS sequence"/>
</dbReference>
<feature type="transmembrane region" description="Helical" evidence="2">
    <location>
        <begin position="72"/>
        <end position="96"/>
    </location>
</feature>
<feature type="compositionally biased region" description="Pro residues" evidence="1">
    <location>
        <begin position="10"/>
        <end position="20"/>
    </location>
</feature>
<sequence>MPGPGYAATPPGPGVPPPGYEAPSGYGAPAPSFGAPAPSFGGGQGLPPFPPTPPSGGEGSASPAMPPARKKWLVPVLAVVAGLAVAGVAVAVTLMLTTGNTPTAGGATPTTQPTTSATPAPKPSTAKPSATPTAKPTPQPTITTKPSPAPSAGVPPQPGPDSGVPSIPDRSGVSISSSTIAGAVDGVLIEYEQLDASGQLWQMIPDSEGNTYAYLAFRYLLIDMKTAALFGATDDTAREYWSMLQDYEKKLLTQEPLGKDVTIDSKQSYFHYDGTTGEGEYRKK</sequence>
<dbReference type="AlphaFoldDB" id="A0A5C8HPQ7"/>
<organism evidence="3 4">
    <name type="scientific">Microbacterium mitrae</name>
    <dbReference type="NCBI Taxonomy" id="664640"/>
    <lineage>
        <taxon>Bacteria</taxon>
        <taxon>Bacillati</taxon>
        <taxon>Actinomycetota</taxon>
        <taxon>Actinomycetes</taxon>
        <taxon>Micrococcales</taxon>
        <taxon>Microbacteriaceae</taxon>
        <taxon>Microbacterium</taxon>
    </lineage>
</organism>
<protein>
    <submittedName>
        <fullName evidence="3">Uncharacterized protein</fullName>
    </submittedName>
</protein>
<proteinExistence type="predicted"/>
<dbReference type="RefSeq" id="WP_147824288.1">
    <property type="nucleotide sequence ID" value="NZ_BAAARG010000001.1"/>
</dbReference>
<dbReference type="OrthoDB" id="5082340at2"/>
<accession>A0A5C8HPQ7</accession>
<keyword evidence="4" id="KW-1185">Reference proteome</keyword>
<feature type="compositionally biased region" description="Pro residues" evidence="1">
    <location>
        <begin position="147"/>
        <end position="159"/>
    </location>
</feature>
<dbReference type="EMBL" id="VRSW01000001">
    <property type="protein sequence ID" value="TXK05477.1"/>
    <property type="molecule type" value="Genomic_DNA"/>
</dbReference>
<comment type="caution">
    <text evidence="3">The sequence shown here is derived from an EMBL/GenBank/DDBJ whole genome shotgun (WGS) entry which is preliminary data.</text>
</comment>
<feature type="region of interest" description="Disordered" evidence="1">
    <location>
        <begin position="1"/>
        <end position="66"/>
    </location>
</feature>
<keyword evidence="2" id="KW-1133">Transmembrane helix</keyword>
<evidence type="ECO:0000256" key="2">
    <source>
        <dbReference type="SAM" id="Phobius"/>
    </source>
</evidence>
<name>A0A5C8HPQ7_9MICO</name>
<keyword evidence="2" id="KW-0812">Transmembrane</keyword>
<reference evidence="3 4" key="1">
    <citation type="submission" date="2019-08" db="EMBL/GenBank/DDBJ databases">
        <authorList>
            <person name="Dong K."/>
        </authorList>
    </citation>
    <scope>NUCLEOTIDE SEQUENCE [LARGE SCALE GENOMIC DNA]</scope>
    <source>
        <strain evidence="3 4">M4-8</strain>
    </source>
</reference>
<keyword evidence="2" id="KW-0472">Membrane</keyword>
<gene>
    <name evidence="3" type="ORF">FVP60_00240</name>
</gene>
<evidence type="ECO:0000313" key="4">
    <source>
        <dbReference type="Proteomes" id="UP000321196"/>
    </source>
</evidence>
<evidence type="ECO:0000256" key="1">
    <source>
        <dbReference type="SAM" id="MobiDB-lite"/>
    </source>
</evidence>